<evidence type="ECO:0000256" key="11">
    <source>
        <dbReference type="SAM" id="MobiDB-lite"/>
    </source>
</evidence>
<evidence type="ECO:0000256" key="6">
    <source>
        <dbReference type="ARBA" id="ARBA00023098"/>
    </source>
</evidence>
<dbReference type="GO" id="GO:0004366">
    <property type="term" value="F:glycerol-3-phosphate O-acyltransferase activity"/>
    <property type="evidence" value="ECO:0007669"/>
    <property type="project" value="UniProtKB-EC"/>
</dbReference>
<dbReference type="NCBIfam" id="TIGR00023">
    <property type="entry name" value="glycerol-3-phosphate 1-O-acyltransferase PlsY"/>
    <property type="match status" value="1"/>
</dbReference>
<name>A0ABY8AS97_9GAMM</name>
<reference evidence="12 13" key="1">
    <citation type="submission" date="2023-02" db="EMBL/GenBank/DDBJ databases">
        <title>Genome Sequence of L. cardiaca H63T.</title>
        <authorList>
            <person name="Lopez A.E."/>
            <person name="Cianciotto N.P."/>
        </authorList>
    </citation>
    <scope>NUCLEOTIDE SEQUENCE [LARGE SCALE GENOMIC DNA]</scope>
    <source>
        <strain evidence="12 13">H63</strain>
    </source>
</reference>
<feature type="compositionally biased region" description="Basic and acidic residues" evidence="11">
    <location>
        <begin position="276"/>
        <end position="291"/>
    </location>
</feature>
<dbReference type="PANTHER" id="PTHR30309">
    <property type="entry name" value="INNER MEMBRANE PROTEIN YGIH"/>
    <property type="match status" value="1"/>
</dbReference>
<gene>
    <name evidence="10 12" type="primary">plsY</name>
    <name evidence="12" type="ORF">PXX05_01055</name>
</gene>
<comment type="caution">
    <text evidence="10">Lacks conserved residue(s) required for the propagation of feature annotation.</text>
</comment>
<dbReference type="Proteomes" id="UP001222087">
    <property type="component" value="Chromosome"/>
</dbReference>
<sequence length="308" mass="33473">MLSALLFLFVVVVGYLAGSVCSAVIVSRIFSLPDPRSTGSQNPGATNVLRLAGKKYAAIVLLADVFKGLLPVLFAKALGAGPIAVSFTCWAAVMGHMYPVFFGFRGGKGVATAIGAFLGLHFMLGVLVIATWLLVANFTRYSSLASIVSMTMAPWYSLFIPDGLLMFPPLFFIAMFVLYKHRDNITRLIDRQEPKIKFTRSSLREEISATLLEQEKEQELEQEQALENSTPIPPALPTQVTPAQSLQIENSTQSKEKKEPATTATSGKTKKKAPKKAAEKVTAKKAGEKAPKKTAPKKATEKKPKRPT</sequence>
<evidence type="ECO:0000256" key="7">
    <source>
        <dbReference type="ARBA" id="ARBA00023136"/>
    </source>
</evidence>
<comment type="pathway">
    <text evidence="10">Lipid metabolism; phospholipid metabolism.</text>
</comment>
<dbReference type="PANTHER" id="PTHR30309:SF0">
    <property type="entry name" value="GLYCEROL-3-PHOSPHATE ACYLTRANSFERASE-RELATED"/>
    <property type="match status" value="1"/>
</dbReference>
<feature type="region of interest" description="Disordered" evidence="11">
    <location>
        <begin position="215"/>
        <end position="308"/>
    </location>
</feature>
<keyword evidence="5 10" id="KW-1133">Transmembrane helix</keyword>
<dbReference type="SMART" id="SM01207">
    <property type="entry name" value="G3P_acyltransf"/>
    <property type="match status" value="1"/>
</dbReference>
<evidence type="ECO:0000256" key="5">
    <source>
        <dbReference type="ARBA" id="ARBA00022989"/>
    </source>
</evidence>
<dbReference type="HAMAP" id="MF_01043">
    <property type="entry name" value="PlsY"/>
    <property type="match status" value="1"/>
</dbReference>
<evidence type="ECO:0000313" key="13">
    <source>
        <dbReference type="Proteomes" id="UP001222087"/>
    </source>
</evidence>
<dbReference type="EC" id="2.3.1.275" evidence="10"/>
<feature type="transmembrane region" description="Helical" evidence="10">
    <location>
        <begin position="77"/>
        <end position="98"/>
    </location>
</feature>
<keyword evidence="6 10" id="KW-0443">Lipid metabolism</keyword>
<dbReference type="EMBL" id="CP119078">
    <property type="protein sequence ID" value="WED43393.1"/>
    <property type="molecule type" value="Genomic_DNA"/>
</dbReference>
<keyword evidence="9 10" id="KW-1208">Phospholipid metabolism</keyword>
<evidence type="ECO:0000256" key="9">
    <source>
        <dbReference type="ARBA" id="ARBA00023264"/>
    </source>
</evidence>
<keyword evidence="8 10" id="KW-0594">Phospholipid biosynthesis</keyword>
<evidence type="ECO:0000256" key="3">
    <source>
        <dbReference type="ARBA" id="ARBA00022679"/>
    </source>
</evidence>
<evidence type="ECO:0000256" key="1">
    <source>
        <dbReference type="ARBA" id="ARBA00022475"/>
    </source>
</evidence>
<comment type="similarity">
    <text evidence="10">Belongs to the PlsY family.</text>
</comment>
<keyword evidence="7 10" id="KW-0472">Membrane</keyword>
<feature type="transmembrane region" description="Helical" evidence="10">
    <location>
        <begin position="155"/>
        <end position="179"/>
    </location>
</feature>
<evidence type="ECO:0000256" key="2">
    <source>
        <dbReference type="ARBA" id="ARBA00022516"/>
    </source>
</evidence>
<keyword evidence="13" id="KW-1185">Reference proteome</keyword>
<accession>A0ABY8AS97</accession>
<keyword evidence="3 10" id="KW-0808">Transferase</keyword>
<evidence type="ECO:0000256" key="4">
    <source>
        <dbReference type="ARBA" id="ARBA00022692"/>
    </source>
</evidence>
<dbReference type="Pfam" id="PF02660">
    <property type="entry name" value="G3P_acyltransf"/>
    <property type="match status" value="1"/>
</dbReference>
<comment type="function">
    <text evidence="10">Catalyzes the transfer of an acyl group from acyl-phosphate (acyl-PO(4)) to glycerol-3-phosphate (G3P) to form lysophosphatidic acid (LPA). This enzyme utilizes acyl-phosphate as fatty acyl donor, but not acyl-CoA or acyl-ACP.</text>
</comment>
<keyword evidence="4 10" id="KW-0812">Transmembrane</keyword>
<keyword evidence="2 10" id="KW-0444">Lipid biosynthesis</keyword>
<protein>
    <recommendedName>
        <fullName evidence="10">Glycerol-3-phosphate acyltransferase</fullName>
    </recommendedName>
    <alternativeName>
        <fullName evidence="10">Acyl-PO4 G3P acyltransferase</fullName>
    </alternativeName>
    <alternativeName>
        <fullName evidence="10">Acyl-phosphate--glycerol-3-phosphate acyltransferase</fullName>
    </alternativeName>
    <alternativeName>
        <fullName evidence="10">G3P acyltransferase</fullName>
        <shortName evidence="10">GPAT</shortName>
        <ecNumber evidence="10">2.3.1.275</ecNumber>
    </alternativeName>
    <alternativeName>
        <fullName evidence="10">Lysophosphatidic acid synthase</fullName>
        <shortName evidence="10">LPA synthase</shortName>
    </alternativeName>
</protein>
<proteinExistence type="inferred from homology"/>
<dbReference type="RefSeq" id="WP_275089201.1">
    <property type="nucleotide sequence ID" value="NZ_CP119078.1"/>
</dbReference>
<dbReference type="InterPro" id="IPR003811">
    <property type="entry name" value="G3P_acylTferase_PlsY"/>
</dbReference>
<comment type="subunit">
    <text evidence="10">Probably interacts with PlsX.</text>
</comment>
<feature type="transmembrane region" description="Helical" evidence="10">
    <location>
        <begin position="110"/>
        <end position="135"/>
    </location>
</feature>
<evidence type="ECO:0000256" key="10">
    <source>
        <dbReference type="HAMAP-Rule" id="MF_01043"/>
    </source>
</evidence>
<evidence type="ECO:0000256" key="8">
    <source>
        <dbReference type="ARBA" id="ARBA00023209"/>
    </source>
</evidence>
<keyword evidence="12" id="KW-0012">Acyltransferase</keyword>
<feature type="compositionally biased region" description="Polar residues" evidence="11">
    <location>
        <begin position="238"/>
        <end position="253"/>
    </location>
</feature>
<evidence type="ECO:0000313" key="12">
    <source>
        <dbReference type="EMBL" id="WED43393.1"/>
    </source>
</evidence>
<keyword evidence="1 10" id="KW-1003">Cell membrane</keyword>
<organism evidence="12 13">
    <name type="scientific">Legionella cardiaca</name>
    <dbReference type="NCBI Taxonomy" id="1071983"/>
    <lineage>
        <taxon>Bacteria</taxon>
        <taxon>Pseudomonadati</taxon>
        <taxon>Pseudomonadota</taxon>
        <taxon>Gammaproteobacteria</taxon>
        <taxon>Legionellales</taxon>
        <taxon>Legionellaceae</taxon>
        <taxon>Legionella</taxon>
    </lineage>
</organism>
<comment type="catalytic activity">
    <reaction evidence="10">
        <text>an acyl phosphate + sn-glycerol 3-phosphate = a 1-acyl-sn-glycero-3-phosphate + phosphate</text>
        <dbReference type="Rhea" id="RHEA:34075"/>
        <dbReference type="ChEBI" id="CHEBI:43474"/>
        <dbReference type="ChEBI" id="CHEBI:57597"/>
        <dbReference type="ChEBI" id="CHEBI:57970"/>
        <dbReference type="ChEBI" id="CHEBI:59918"/>
        <dbReference type="EC" id="2.3.1.275"/>
    </reaction>
</comment>
<comment type="subcellular location">
    <subcellularLocation>
        <location evidence="10">Cell membrane</location>
        <topology evidence="10">Multi-pass membrane protein</topology>
    </subcellularLocation>
</comment>